<reference evidence="1 2" key="1">
    <citation type="submission" date="2018-02" db="EMBL/GenBank/DDBJ databases">
        <title>Insights into the biology of acidophilic members of the Acidiferrobacteraceae family derived from comparative genomic analyses.</title>
        <authorList>
            <person name="Issotta F."/>
            <person name="Thyssen C."/>
            <person name="Mena C."/>
            <person name="Moya A."/>
            <person name="Bellenberg S."/>
            <person name="Sproer C."/>
            <person name="Covarrubias P.C."/>
            <person name="Sand W."/>
            <person name="Quatrini R."/>
            <person name="Vera M."/>
        </authorList>
    </citation>
    <scope>NUCLEOTIDE SEQUENCE [LARGE SCALE GENOMIC DNA]</scope>
    <source>
        <strain evidence="2">m-1</strain>
    </source>
</reference>
<name>A0A1C2FYR7_9GAMM</name>
<comment type="caution">
    <text evidence="1">The sequence shown here is derived from an EMBL/GenBank/DDBJ whole genome shotgun (WGS) entry which is preliminary data.</text>
</comment>
<keyword evidence="2" id="KW-1185">Reference proteome</keyword>
<evidence type="ECO:0000313" key="1">
    <source>
        <dbReference type="EMBL" id="RCN59168.1"/>
    </source>
</evidence>
<accession>A0A1C2FYR7</accession>
<protein>
    <submittedName>
        <fullName evidence="1">Uncharacterized protein</fullName>
    </submittedName>
</protein>
<dbReference type="Proteomes" id="UP000253250">
    <property type="component" value="Unassembled WGS sequence"/>
</dbReference>
<sequence length="92" mass="10152">MIDMGFYRRFYRQKNTPFAGTGLRGIGSSSIRFNPTELATAPQRPQADALRHAPRLAGSRDVRSDGHFTDPRIMPVAAIALPQVIGDLVLFP</sequence>
<gene>
    <name evidence="1" type="ORF">C4900_05450</name>
</gene>
<dbReference type="AlphaFoldDB" id="A0A1C2FYR7"/>
<evidence type="ECO:0000313" key="2">
    <source>
        <dbReference type="Proteomes" id="UP000253250"/>
    </source>
</evidence>
<proteinExistence type="predicted"/>
<organism evidence="1 2">
    <name type="scientific">Acidiferrobacter thiooxydans</name>
    <dbReference type="NCBI Taxonomy" id="163359"/>
    <lineage>
        <taxon>Bacteria</taxon>
        <taxon>Pseudomonadati</taxon>
        <taxon>Pseudomonadota</taxon>
        <taxon>Gammaproteobacteria</taxon>
        <taxon>Acidiferrobacterales</taxon>
        <taxon>Acidiferrobacteraceae</taxon>
        <taxon>Acidiferrobacter</taxon>
    </lineage>
</organism>
<dbReference type="EMBL" id="PSYR01000001">
    <property type="protein sequence ID" value="RCN59168.1"/>
    <property type="molecule type" value="Genomic_DNA"/>
</dbReference>